<evidence type="ECO:0000256" key="1">
    <source>
        <dbReference type="ARBA" id="ARBA00004651"/>
    </source>
</evidence>
<evidence type="ECO:0000256" key="2">
    <source>
        <dbReference type="ARBA" id="ARBA00022475"/>
    </source>
</evidence>
<evidence type="ECO:0008006" key="9">
    <source>
        <dbReference type="Google" id="ProtNLM"/>
    </source>
</evidence>
<dbReference type="PANTHER" id="PTHR38601">
    <property type="entry name" value="HYDROGENASE-4 COMPONENT E"/>
    <property type="match status" value="1"/>
</dbReference>
<evidence type="ECO:0000256" key="5">
    <source>
        <dbReference type="ARBA" id="ARBA00023136"/>
    </source>
</evidence>
<protein>
    <recommendedName>
        <fullName evidence="9">Hydrogenase</fullName>
    </recommendedName>
</protein>
<dbReference type="RefSeq" id="WP_146919996.1">
    <property type="nucleotide sequence ID" value="NZ_CP042430.1"/>
</dbReference>
<dbReference type="PANTHER" id="PTHR38601:SF1">
    <property type="entry name" value="HYDROGENASE-4 COMPONENT E"/>
    <property type="match status" value="1"/>
</dbReference>
<dbReference type="GO" id="GO:0005886">
    <property type="term" value="C:plasma membrane"/>
    <property type="evidence" value="ECO:0007669"/>
    <property type="project" value="UniProtKB-SubCell"/>
</dbReference>
<comment type="subcellular location">
    <subcellularLocation>
        <location evidence="1">Cell membrane</location>
        <topology evidence="1">Multi-pass membrane protein</topology>
    </subcellularLocation>
</comment>
<organism evidence="7 8">
    <name type="scientific">Baekduia soli</name>
    <dbReference type="NCBI Taxonomy" id="496014"/>
    <lineage>
        <taxon>Bacteria</taxon>
        <taxon>Bacillati</taxon>
        <taxon>Actinomycetota</taxon>
        <taxon>Thermoleophilia</taxon>
        <taxon>Solirubrobacterales</taxon>
        <taxon>Baekduiaceae</taxon>
        <taxon>Baekduia</taxon>
    </lineage>
</organism>
<evidence type="ECO:0000256" key="6">
    <source>
        <dbReference type="SAM" id="Phobius"/>
    </source>
</evidence>
<evidence type="ECO:0000256" key="4">
    <source>
        <dbReference type="ARBA" id="ARBA00022989"/>
    </source>
</evidence>
<accession>A0A5B8U603</accession>
<keyword evidence="2" id="KW-1003">Cell membrane</keyword>
<gene>
    <name evidence="7" type="ORF">FSW04_13310</name>
</gene>
<sequence>MSGTLLWALVALGLAVVVARRRSVAIALVAVQSVLLGASAMTGAIGDEHGLVVAGVVVLARGVGLPGLLLWVVRGTREPRRVASERSVLGRLVLAVAAVGAAAALIPRFGLDEPGAERAVAALLVLGIVIAAVRRPVVFQALGVLVAENGIYLAGLTVAGGIPGAIELALLFDVLVVLTVAAAFGSRIHEVFGTSDTSLLAELHD</sequence>
<feature type="transmembrane region" description="Helical" evidence="6">
    <location>
        <begin position="92"/>
        <end position="110"/>
    </location>
</feature>
<dbReference type="AlphaFoldDB" id="A0A5B8U603"/>
<evidence type="ECO:0000256" key="3">
    <source>
        <dbReference type="ARBA" id="ARBA00022692"/>
    </source>
</evidence>
<dbReference type="Proteomes" id="UP000321805">
    <property type="component" value="Chromosome"/>
</dbReference>
<keyword evidence="8" id="KW-1185">Reference proteome</keyword>
<keyword evidence="3 6" id="KW-0812">Transmembrane</keyword>
<evidence type="ECO:0000313" key="8">
    <source>
        <dbReference type="Proteomes" id="UP000321805"/>
    </source>
</evidence>
<feature type="transmembrane region" description="Helical" evidence="6">
    <location>
        <begin position="141"/>
        <end position="162"/>
    </location>
</feature>
<dbReference type="InterPro" id="IPR038730">
    <property type="entry name" value="HyfE-like"/>
</dbReference>
<dbReference type="KEGG" id="bsol:FSW04_13310"/>
<dbReference type="EMBL" id="CP042430">
    <property type="protein sequence ID" value="QEC48450.1"/>
    <property type="molecule type" value="Genomic_DNA"/>
</dbReference>
<keyword evidence="5 6" id="KW-0472">Membrane</keyword>
<proteinExistence type="predicted"/>
<name>A0A5B8U603_9ACTN</name>
<reference evidence="7 8" key="1">
    <citation type="journal article" date="2018" name="J. Microbiol.">
        <title>Baekduia soli gen. nov., sp. nov., a novel bacterium isolated from the soil of Baekdu Mountain and proposal of a novel family name, Baekduiaceae fam. nov.</title>
        <authorList>
            <person name="An D.S."/>
            <person name="Siddiqi M.Z."/>
            <person name="Kim K.H."/>
            <person name="Yu H.S."/>
            <person name="Im W.T."/>
        </authorList>
    </citation>
    <scope>NUCLEOTIDE SEQUENCE [LARGE SCALE GENOMIC DNA]</scope>
    <source>
        <strain evidence="7 8">BR7-21</strain>
    </source>
</reference>
<evidence type="ECO:0000313" key="7">
    <source>
        <dbReference type="EMBL" id="QEC48450.1"/>
    </source>
</evidence>
<keyword evidence="4 6" id="KW-1133">Transmembrane helix</keyword>
<feature type="transmembrane region" description="Helical" evidence="6">
    <location>
        <begin position="116"/>
        <end position="134"/>
    </location>
</feature>
<feature type="transmembrane region" description="Helical" evidence="6">
    <location>
        <begin position="51"/>
        <end position="72"/>
    </location>
</feature>